<accession>U3ASL2</accession>
<gene>
    <name evidence="1" type="ORF">VAZ01S_039_00620</name>
</gene>
<comment type="caution">
    <text evidence="1">The sequence shown here is derived from an EMBL/GenBank/DDBJ whole genome shotgun (WGS) entry which is preliminary data.</text>
</comment>
<name>U3ASL2_9VIBR</name>
<dbReference type="Proteomes" id="UP000016567">
    <property type="component" value="Unassembled WGS sequence"/>
</dbReference>
<protein>
    <submittedName>
        <fullName evidence="1">Uncharacterized protein</fullName>
    </submittedName>
</protein>
<dbReference type="EMBL" id="BATL01000039">
    <property type="protein sequence ID" value="GAD76237.1"/>
    <property type="molecule type" value="Genomic_DNA"/>
</dbReference>
<sequence length="60" mass="7201">MAMVKPNMNLVIKSEAEYKKVMHELYELTSHPLYYECRQSDQYVEEMTDALEKWEKDNGL</sequence>
<dbReference type="AlphaFoldDB" id="U3ASL2"/>
<proteinExistence type="predicted"/>
<evidence type="ECO:0000313" key="1">
    <source>
        <dbReference type="EMBL" id="GAD76237.1"/>
    </source>
</evidence>
<organism evidence="1 2">
    <name type="scientific">Vibrio azureus NBRC 104587</name>
    <dbReference type="NCBI Taxonomy" id="1219077"/>
    <lineage>
        <taxon>Bacteria</taxon>
        <taxon>Pseudomonadati</taxon>
        <taxon>Pseudomonadota</taxon>
        <taxon>Gammaproteobacteria</taxon>
        <taxon>Vibrionales</taxon>
        <taxon>Vibrionaceae</taxon>
        <taxon>Vibrio</taxon>
    </lineage>
</organism>
<reference evidence="1 2" key="1">
    <citation type="submission" date="2013-09" db="EMBL/GenBank/DDBJ databases">
        <title>Whole genome shotgun sequence of Vibrio azureus NBRC 104587.</title>
        <authorList>
            <person name="Isaki S."/>
            <person name="Hosoyama A."/>
            <person name="Numata M."/>
            <person name="Hashimoto M."/>
            <person name="Hosoyama Y."/>
            <person name="Tsuchikane K."/>
            <person name="Noguchi M."/>
            <person name="Hirakata S."/>
            <person name="Ichikawa N."/>
            <person name="Ohji S."/>
            <person name="Yamazoe A."/>
            <person name="Fujita N."/>
        </authorList>
    </citation>
    <scope>NUCLEOTIDE SEQUENCE [LARGE SCALE GENOMIC DNA]</scope>
    <source>
        <strain evidence="1 2">NBRC 104587</strain>
    </source>
</reference>
<evidence type="ECO:0000313" key="2">
    <source>
        <dbReference type="Proteomes" id="UP000016567"/>
    </source>
</evidence>
<keyword evidence="2" id="KW-1185">Reference proteome</keyword>